<dbReference type="Proteomes" id="UP001221208">
    <property type="component" value="Unassembled WGS sequence"/>
</dbReference>
<proteinExistence type="predicted"/>
<feature type="chain" id="PRO_5045489445" evidence="3">
    <location>
        <begin position="26"/>
        <end position="103"/>
    </location>
</feature>
<evidence type="ECO:0000313" key="4">
    <source>
        <dbReference type="EMBL" id="MDC8760965.1"/>
    </source>
</evidence>
<gene>
    <name evidence="4" type="ORF">OIK44_25590</name>
</gene>
<evidence type="ECO:0000313" key="5">
    <source>
        <dbReference type="Proteomes" id="UP001221208"/>
    </source>
</evidence>
<name>A0ABT5K8M0_9BURK</name>
<dbReference type="EMBL" id="JAQQXR010000031">
    <property type="protein sequence ID" value="MDC8760965.1"/>
    <property type="molecule type" value="Genomic_DNA"/>
</dbReference>
<protein>
    <submittedName>
        <fullName evidence="4">Acetate kinase</fullName>
    </submittedName>
</protein>
<keyword evidence="5" id="KW-1185">Reference proteome</keyword>
<sequence length="103" mass="10545">MQYKHMVGFGAAGAAALLLSAAVHAQQAGTSRADLEERLETMKKQLAEQKQMLETLRQSLGEQQRSIAALRRAAGDEALAGQRGTGAAQAADGAAAPAAEAGA</sequence>
<feature type="signal peptide" evidence="3">
    <location>
        <begin position="1"/>
        <end position="25"/>
    </location>
</feature>
<feature type="region of interest" description="Disordered" evidence="2">
    <location>
        <begin position="78"/>
        <end position="103"/>
    </location>
</feature>
<organism evidence="4 5">
    <name type="scientific">Janthinobacterium fluminis</name>
    <dbReference type="NCBI Taxonomy" id="2987524"/>
    <lineage>
        <taxon>Bacteria</taxon>
        <taxon>Pseudomonadati</taxon>
        <taxon>Pseudomonadota</taxon>
        <taxon>Betaproteobacteria</taxon>
        <taxon>Burkholderiales</taxon>
        <taxon>Oxalobacteraceae</taxon>
        <taxon>Janthinobacterium</taxon>
    </lineage>
</organism>
<keyword evidence="4" id="KW-0418">Kinase</keyword>
<feature type="non-terminal residue" evidence="4">
    <location>
        <position position="103"/>
    </location>
</feature>
<evidence type="ECO:0000256" key="2">
    <source>
        <dbReference type="SAM" id="MobiDB-lite"/>
    </source>
</evidence>
<evidence type="ECO:0000256" key="1">
    <source>
        <dbReference type="SAM" id="Coils"/>
    </source>
</evidence>
<accession>A0ABT5K8M0</accession>
<evidence type="ECO:0000256" key="3">
    <source>
        <dbReference type="SAM" id="SignalP"/>
    </source>
</evidence>
<reference evidence="4 5" key="1">
    <citation type="submission" date="2022-10" db="EMBL/GenBank/DDBJ databases">
        <title>Janthinobacterium sp. hw3 Genome sequencing.</title>
        <authorList>
            <person name="Park S."/>
        </authorList>
    </citation>
    <scope>NUCLEOTIDE SEQUENCE [LARGE SCALE GENOMIC DNA]</scope>
    <source>
        <strain evidence="5">hw3</strain>
    </source>
</reference>
<feature type="coiled-coil region" evidence="1">
    <location>
        <begin position="25"/>
        <end position="73"/>
    </location>
</feature>
<comment type="caution">
    <text evidence="4">The sequence shown here is derived from an EMBL/GenBank/DDBJ whole genome shotgun (WGS) entry which is preliminary data.</text>
</comment>
<keyword evidence="4" id="KW-0808">Transferase</keyword>
<keyword evidence="1" id="KW-0175">Coiled coil</keyword>
<dbReference type="GO" id="GO:0016301">
    <property type="term" value="F:kinase activity"/>
    <property type="evidence" value="ECO:0007669"/>
    <property type="project" value="UniProtKB-KW"/>
</dbReference>
<keyword evidence="3" id="KW-0732">Signal</keyword>